<comment type="caution">
    <text evidence="7">Lacks conserved residue(s) required for the propagation of feature annotation.</text>
</comment>
<feature type="domain" description="Mur ligase C-terminal" evidence="10">
    <location>
        <begin position="328"/>
        <end position="458"/>
    </location>
</feature>
<feature type="binding site" evidence="7">
    <location>
        <begin position="403"/>
        <end position="406"/>
    </location>
    <ligand>
        <name>meso-2,6-diaminopimelate</name>
        <dbReference type="ChEBI" id="CHEBI:57791"/>
    </ligand>
</feature>
<keyword evidence="4 7" id="KW-0573">Peptidoglycan synthesis</keyword>
<evidence type="ECO:0000256" key="3">
    <source>
        <dbReference type="ARBA" id="ARBA00022960"/>
    </source>
</evidence>
<evidence type="ECO:0000259" key="9">
    <source>
        <dbReference type="Pfam" id="PF01225"/>
    </source>
</evidence>
<comment type="catalytic activity">
    <reaction evidence="7">
        <text>UDP-N-acetyl-alpha-D-muramoyl-L-alanyl-D-glutamate + meso-2,6-diaminopimelate + ATP = UDP-N-acetyl-alpha-D-muramoyl-L-alanyl-gamma-D-glutamyl-meso-2,6-diaminopimelate + ADP + phosphate + H(+)</text>
        <dbReference type="Rhea" id="RHEA:23676"/>
        <dbReference type="ChEBI" id="CHEBI:15378"/>
        <dbReference type="ChEBI" id="CHEBI:30616"/>
        <dbReference type="ChEBI" id="CHEBI:43474"/>
        <dbReference type="ChEBI" id="CHEBI:57791"/>
        <dbReference type="ChEBI" id="CHEBI:83900"/>
        <dbReference type="ChEBI" id="CHEBI:83905"/>
        <dbReference type="ChEBI" id="CHEBI:456216"/>
        <dbReference type="EC" id="6.3.2.13"/>
    </reaction>
</comment>
<dbReference type="InterPro" id="IPR036615">
    <property type="entry name" value="Mur_ligase_C_dom_sf"/>
</dbReference>
<dbReference type="SUPFAM" id="SSF63418">
    <property type="entry name" value="MurE/MurF N-terminal domain"/>
    <property type="match status" value="1"/>
</dbReference>
<dbReference type="Gene3D" id="3.40.1390.10">
    <property type="entry name" value="MurE/MurF, N-terminal domain"/>
    <property type="match status" value="1"/>
</dbReference>
<evidence type="ECO:0000256" key="4">
    <source>
        <dbReference type="ARBA" id="ARBA00022984"/>
    </source>
</evidence>
<feature type="binding site" evidence="7">
    <location>
        <position position="456"/>
    </location>
    <ligand>
        <name>meso-2,6-diaminopimelate</name>
        <dbReference type="ChEBI" id="CHEBI:57791"/>
    </ligand>
</feature>
<organism evidence="12 13">
    <name type="scientific">Taishania pollutisoli</name>
    <dbReference type="NCBI Taxonomy" id="2766479"/>
    <lineage>
        <taxon>Bacteria</taxon>
        <taxon>Pseudomonadati</taxon>
        <taxon>Bacteroidota</taxon>
        <taxon>Flavobacteriia</taxon>
        <taxon>Flavobacteriales</taxon>
        <taxon>Crocinitomicaceae</taxon>
        <taxon>Taishania</taxon>
    </lineage>
</organism>
<feature type="binding site" evidence="7">
    <location>
        <position position="379"/>
    </location>
    <ligand>
        <name>meso-2,6-diaminopimelate</name>
        <dbReference type="ChEBI" id="CHEBI:57791"/>
    </ligand>
</feature>
<keyword evidence="13" id="KW-1185">Reference proteome</keyword>
<feature type="binding site" evidence="7">
    <location>
        <position position="460"/>
    </location>
    <ligand>
        <name>meso-2,6-diaminopimelate</name>
        <dbReference type="ChEBI" id="CHEBI:57791"/>
    </ligand>
</feature>
<dbReference type="RefSeq" id="WP_216714696.1">
    <property type="nucleotide sequence ID" value="NZ_JACVEL010000013.1"/>
</dbReference>
<keyword evidence="7" id="KW-0547">Nucleotide-binding</keyword>
<evidence type="ECO:0000256" key="1">
    <source>
        <dbReference type="ARBA" id="ARBA00005898"/>
    </source>
</evidence>
<dbReference type="Gene3D" id="3.90.190.20">
    <property type="entry name" value="Mur ligase, C-terminal domain"/>
    <property type="match status" value="1"/>
</dbReference>
<dbReference type="GO" id="GO:0008765">
    <property type="term" value="F:UDP-N-acetylmuramoylalanyl-D-glutamate-2,6-diaminopimelate ligase activity"/>
    <property type="evidence" value="ECO:0007669"/>
    <property type="project" value="UniProtKB-UniRule"/>
</dbReference>
<keyword evidence="7 12" id="KW-0436">Ligase</keyword>
<keyword evidence="3 7" id="KW-0133">Cell shape</keyword>
<feature type="binding site" evidence="7">
    <location>
        <position position="181"/>
    </location>
    <ligand>
        <name>UDP-N-acetyl-alpha-D-muramoyl-L-alanyl-D-glutamate</name>
        <dbReference type="ChEBI" id="CHEBI:83900"/>
    </ligand>
</feature>
<feature type="binding site" evidence="7">
    <location>
        <position position="187"/>
    </location>
    <ligand>
        <name>UDP-N-acetyl-alpha-D-muramoyl-L-alanyl-D-glutamate</name>
        <dbReference type="ChEBI" id="CHEBI:83900"/>
    </ligand>
</feature>
<dbReference type="InterPro" id="IPR035911">
    <property type="entry name" value="MurE/MurF_N"/>
</dbReference>
<evidence type="ECO:0000256" key="7">
    <source>
        <dbReference type="HAMAP-Rule" id="MF_00208"/>
    </source>
</evidence>
<dbReference type="SUPFAM" id="SSF53623">
    <property type="entry name" value="MurD-like peptide ligases, catalytic domain"/>
    <property type="match status" value="1"/>
</dbReference>
<evidence type="ECO:0000313" key="12">
    <source>
        <dbReference type="EMBL" id="MBC9813684.1"/>
    </source>
</evidence>
<feature type="domain" description="Mur ligase N-terminal catalytic" evidence="9">
    <location>
        <begin position="25"/>
        <end position="82"/>
    </location>
</feature>
<comment type="pathway">
    <text evidence="7 8">Cell wall biogenesis; peptidoglycan biosynthesis.</text>
</comment>
<evidence type="ECO:0000256" key="8">
    <source>
        <dbReference type="RuleBase" id="RU004135"/>
    </source>
</evidence>
<feature type="binding site" evidence="7">
    <location>
        <position position="32"/>
    </location>
    <ligand>
        <name>UDP-N-acetyl-alpha-D-muramoyl-L-alanyl-D-glutamate</name>
        <dbReference type="ChEBI" id="CHEBI:83900"/>
    </ligand>
</feature>
<keyword evidence="7" id="KW-0963">Cytoplasm</keyword>
<name>A0A8J6P7V2_9FLAO</name>
<dbReference type="InterPro" id="IPR036565">
    <property type="entry name" value="Mur-like_cat_sf"/>
</dbReference>
<dbReference type="AlphaFoldDB" id="A0A8J6P7V2"/>
<dbReference type="NCBIfam" id="TIGR01085">
    <property type="entry name" value="murE"/>
    <property type="match status" value="1"/>
</dbReference>
<feature type="binding site" evidence="7">
    <location>
        <begin position="154"/>
        <end position="155"/>
    </location>
    <ligand>
        <name>UDP-N-acetyl-alpha-D-muramoyl-L-alanyl-D-glutamate</name>
        <dbReference type="ChEBI" id="CHEBI:83900"/>
    </ligand>
</feature>
<comment type="subcellular location">
    <subcellularLocation>
        <location evidence="7 8">Cytoplasm</location>
    </subcellularLocation>
</comment>
<dbReference type="InterPro" id="IPR013221">
    <property type="entry name" value="Mur_ligase_cen"/>
</dbReference>
<keyword evidence="7" id="KW-0067">ATP-binding</keyword>
<keyword evidence="7" id="KW-0460">Magnesium</keyword>
<comment type="PTM">
    <text evidence="7">Carboxylation is probably crucial for Mg(2+) binding and, consequently, for the gamma-phosphate positioning of ATP.</text>
</comment>
<dbReference type="GO" id="GO:0009252">
    <property type="term" value="P:peptidoglycan biosynthetic process"/>
    <property type="evidence" value="ECO:0007669"/>
    <property type="project" value="UniProtKB-UniRule"/>
</dbReference>
<dbReference type="UniPathway" id="UPA00219"/>
<dbReference type="GO" id="GO:0000287">
    <property type="term" value="F:magnesium ion binding"/>
    <property type="evidence" value="ECO:0007669"/>
    <property type="project" value="UniProtKB-UniRule"/>
</dbReference>
<protein>
    <recommendedName>
        <fullName evidence="7">UDP-N-acetylmuramoyl-L-alanyl-D-glutamate--2,6-diaminopimelate ligase</fullName>
        <ecNumber evidence="7">6.3.2.13</ecNumber>
    </recommendedName>
    <alternativeName>
        <fullName evidence="7">Meso-A2pm-adding enzyme</fullName>
    </alternativeName>
    <alternativeName>
        <fullName evidence="7">Meso-diaminopimelate-adding enzyme</fullName>
    </alternativeName>
    <alternativeName>
        <fullName evidence="7">UDP-MurNAc-L-Ala-D-Glu:meso-diaminopimelate ligase</fullName>
    </alternativeName>
    <alternativeName>
        <fullName evidence="7">UDP-MurNAc-tripeptide synthetase</fullName>
    </alternativeName>
    <alternativeName>
        <fullName evidence="7">UDP-N-acetylmuramyl-tripeptide synthetase</fullName>
    </alternativeName>
</protein>
<dbReference type="NCBIfam" id="NF001126">
    <property type="entry name" value="PRK00139.1-4"/>
    <property type="match status" value="1"/>
</dbReference>
<feature type="binding site" evidence="7">
    <location>
        <position position="30"/>
    </location>
    <ligand>
        <name>UDP-N-acetyl-alpha-D-muramoyl-L-alanyl-D-glutamate</name>
        <dbReference type="ChEBI" id="CHEBI:83900"/>
    </ligand>
</feature>
<dbReference type="GO" id="GO:0051301">
    <property type="term" value="P:cell division"/>
    <property type="evidence" value="ECO:0007669"/>
    <property type="project" value="UniProtKB-KW"/>
</dbReference>
<gene>
    <name evidence="7" type="primary">murE</name>
    <name evidence="12" type="ORF">H9Y05_14505</name>
</gene>
<evidence type="ECO:0000313" key="13">
    <source>
        <dbReference type="Proteomes" id="UP000652681"/>
    </source>
</evidence>
<feature type="short sequence motif" description="Meso-diaminopimelate recognition motif" evidence="7">
    <location>
        <begin position="403"/>
        <end position="406"/>
    </location>
</feature>
<evidence type="ECO:0000256" key="2">
    <source>
        <dbReference type="ARBA" id="ARBA00022618"/>
    </source>
</evidence>
<comment type="cofactor">
    <cofactor evidence="7">
        <name>Mg(2+)</name>
        <dbReference type="ChEBI" id="CHEBI:18420"/>
    </cofactor>
</comment>
<dbReference type="PANTHER" id="PTHR23135">
    <property type="entry name" value="MUR LIGASE FAMILY MEMBER"/>
    <property type="match status" value="1"/>
</dbReference>
<feature type="modified residue" description="N6-carboxylysine" evidence="7">
    <location>
        <position position="221"/>
    </location>
</feature>
<dbReference type="SUPFAM" id="SSF53244">
    <property type="entry name" value="MurD-like peptide ligases, peptide-binding domain"/>
    <property type="match status" value="1"/>
</dbReference>
<feature type="binding site" evidence="7">
    <location>
        <position position="189"/>
    </location>
    <ligand>
        <name>UDP-N-acetyl-alpha-D-muramoyl-L-alanyl-D-glutamate</name>
        <dbReference type="ChEBI" id="CHEBI:83900"/>
    </ligand>
</feature>
<proteinExistence type="inferred from homology"/>
<comment type="function">
    <text evidence="7">Catalyzes the addition of meso-diaminopimelic acid to the nucleotide precursor UDP-N-acetylmuramoyl-L-alanyl-D-glutamate (UMAG) in the biosynthesis of bacterial cell-wall peptidoglycan.</text>
</comment>
<dbReference type="Pfam" id="PF08245">
    <property type="entry name" value="Mur_ligase_M"/>
    <property type="match status" value="1"/>
</dbReference>
<evidence type="ECO:0000256" key="6">
    <source>
        <dbReference type="ARBA" id="ARBA00023316"/>
    </source>
</evidence>
<accession>A0A8J6P7V2</accession>
<keyword evidence="6 7" id="KW-0961">Cell wall biogenesis/degradation</keyword>
<feature type="domain" description="Mur ligase central" evidence="11">
    <location>
        <begin position="110"/>
        <end position="305"/>
    </location>
</feature>
<comment type="caution">
    <text evidence="12">The sequence shown here is derived from an EMBL/GenBank/DDBJ whole genome shotgun (WGS) entry which is preliminary data.</text>
</comment>
<dbReference type="Pfam" id="PF02875">
    <property type="entry name" value="Mur_ligase_C"/>
    <property type="match status" value="1"/>
</dbReference>
<dbReference type="HAMAP" id="MF_00208">
    <property type="entry name" value="MurE"/>
    <property type="match status" value="1"/>
</dbReference>
<dbReference type="Gene3D" id="3.40.1190.10">
    <property type="entry name" value="Mur-like, catalytic domain"/>
    <property type="match status" value="1"/>
</dbReference>
<reference evidence="12" key="1">
    <citation type="submission" date="2020-09" db="EMBL/GenBank/DDBJ databases">
        <title>Taishania pollutisoli gen. nov., sp. nov., Isolated from Tetrabromobisphenol A-Contaminated Soil.</title>
        <authorList>
            <person name="Chen Q."/>
        </authorList>
    </citation>
    <scope>NUCLEOTIDE SEQUENCE</scope>
    <source>
        <strain evidence="12">CZZ-1</strain>
    </source>
</reference>
<dbReference type="PANTHER" id="PTHR23135:SF4">
    <property type="entry name" value="UDP-N-ACETYLMURAMOYL-L-ALANYL-D-GLUTAMATE--2,6-DIAMINOPIMELATE LIGASE MURE HOMOLOG, CHLOROPLASTIC"/>
    <property type="match status" value="1"/>
</dbReference>
<dbReference type="EC" id="6.3.2.13" evidence="7"/>
<feature type="binding site" evidence="7">
    <location>
        <begin position="112"/>
        <end position="118"/>
    </location>
    <ligand>
        <name>ATP</name>
        <dbReference type="ChEBI" id="CHEBI:30616"/>
    </ligand>
</feature>
<evidence type="ECO:0000259" key="11">
    <source>
        <dbReference type="Pfam" id="PF08245"/>
    </source>
</evidence>
<comment type="similarity">
    <text evidence="1 7">Belongs to the MurCDEF family. MurE subfamily.</text>
</comment>
<dbReference type="InterPro" id="IPR000713">
    <property type="entry name" value="Mur_ligase_N"/>
</dbReference>
<keyword evidence="5 7" id="KW-0131">Cell cycle</keyword>
<dbReference type="Proteomes" id="UP000652681">
    <property type="component" value="Unassembled WGS sequence"/>
</dbReference>
<sequence>MEKVVRDIVYGISLQKVIGSTEVTVEALTLDSRNAGAGSLFFAVAGTRFDGHDFIAKVIEQGCRVIIAEKEVAVPEGVTLIVTENSHKATGIVASNFYGEPSRQLKLVGITGTNGKTTTTTLLYNLFMQLGYKTGLLSTVVNKIGAETIPSTHTTPDPIALNALLAQMVDANCEYCFMEVSSHAIHQYRIAGLEFAGGVFTNITHDHLDYHNTFKEYLDVKKRFFDELPVTAFALTNIDDKNGRVMIQNTRAKVVTYAMKSPADYKVKVLENQFSGLVLNINGKEVWSRLVGDFNAYNLLTAYAVSILLGEEEEEVLRVLSSLESVEGRFQYFISESGVVAIIDYAHTPDALENVLKTIANIRTKNETLYTIVGCGGDRDKAKRPEMARIACELSDKVILTSDNPRSEDPNQIIEEMNAGVPGYHFKKTISVVDRKQAIKTAISMAEKGDIILIAGKGHEKYQEINGIKYDFDDRQIALELFEQMM</sequence>
<dbReference type="GO" id="GO:0005524">
    <property type="term" value="F:ATP binding"/>
    <property type="evidence" value="ECO:0007669"/>
    <property type="project" value="UniProtKB-UniRule"/>
</dbReference>
<dbReference type="GO" id="GO:0005737">
    <property type="term" value="C:cytoplasm"/>
    <property type="evidence" value="ECO:0007669"/>
    <property type="project" value="UniProtKB-SubCell"/>
</dbReference>
<dbReference type="EMBL" id="JACVEL010000013">
    <property type="protein sequence ID" value="MBC9813684.1"/>
    <property type="molecule type" value="Genomic_DNA"/>
</dbReference>
<evidence type="ECO:0000259" key="10">
    <source>
        <dbReference type="Pfam" id="PF02875"/>
    </source>
</evidence>
<dbReference type="InterPro" id="IPR004101">
    <property type="entry name" value="Mur_ligase_C"/>
</dbReference>
<dbReference type="Pfam" id="PF01225">
    <property type="entry name" value="Mur_ligase"/>
    <property type="match status" value="1"/>
</dbReference>
<evidence type="ECO:0000256" key="5">
    <source>
        <dbReference type="ARBA" id="ARBA00023306"/>
    </source>
</evidence>
<keyword evidence="2 7" id="KW-0132">Cell division</keyword>
<dbReference type="GO" id="GO:0008360">
    <property type="term" value="P:regulation of cell shape"/>
    <property type="evidence" value="ECO:0007669"/>
    <property type="project" value="UniProtKB-KW"/>
</dbReference>
<dbReference type="InterPro" id="IPR005761">
    <property type="entry name" value="UDP-N-AcMur-Glu-dNH2Pim_ligase"/>
</dbReference>
<dbReference type="GO" id="GO:0071555">
    <property type="term" value="P:cell wall organization"/>
    <property type="evidence" value="ECO:0007669"/>
    <property type="project" value="UniProtKB-KW"/>
</dbReference>